<accession>A0A0A2KE22</accession>
<dbReference type="HOGENOM" id="CLU_109472_0_0_1"/>
<dbReference type="AlphaFoldDB" id="A0A0A2KE22"/>
<organism evidence="1 2">
    <name type="scientific">Penicillium italicum</name>
    <name type="common">Blue mold</name>
    <dbReference type="NCBI Taxonomy" id="40296"/>
    <lineage>
        <taxon>Eukaryota</taxon>
        <taxon>Fungi</taxon>
        <taxon>Dikarya</taxon>
        <taxon>Ascomycota</taxon>
        <taxon>Pezizomycotina</taxon>
        <taxon>Eurotiomycetes</taxon>
        <taxon>Eurotiomycetidae</taxon>
        <taxon>Eurotiales</taxon>
        <taxon>Aspergillaceae</taxon>
        <taxon>Penicillium</taxon>
    </lineage>
</organism>
<evidence type="ECO:0000313" key="1">
    <source>
        <dbReference type="EMBL" id="KGO65131.1"/>
    </source>
</evidence>
<reference evidence="1 2" key="1">
    <citation type="journal article" date="2015" name="Mol. Plant Microbe Interact.">
        <title>Genome, transcriptome, and functional analyses of Penicillium expansum provide new insights into secondary metabolism and pathogenicity.</title>
        <authorList>
            <person name="Ballester A.R."/>
            <person name="Marcet-Houben M."/>
            <person name="Levin E."/>
            <person name="Sela N."/>
            <person name="Selma-Lazaro C."/>
            <person name="Carmona L."/>
            <person name="Wisniewski M."/>
            <person name="Droby S."/>
            <person name="Gonzalez-Candelas L."/>
            <person name="Gabaldon T."/>
        </authorList>
    </citation>
    <scope>NUCLEOTIDE SEQUENCE [LARGE SCALE GENOMIC DNA]</scope>
    <source>
        <strain evidence="1 2">PHI-1</strain>
    </source>
</reference>
<proteinExistence type="predicted"/>
<keyword evidence="2" id="KW-1185">Reference proteome</keyword>
<protein>
    <submittedName>
        <fullName evidence="1">Uncharacterized protein</fullName>
    </submittedName>
</protein>
<evidence type="ECO:0000313" key="2">
    <source>
        <dbReference type="Proteomes" id="UP000030104"/>
    </source>
</evidence>
<dbReference type="STRING" id="40296.A0A0A2KE22"/>
<dbReference type="Proteomes" id="UP000030104">
    <property type="component" value="Unassembled WGS sequence"/>
</dbReference>
<name>A0A0A2KE22_PENIT</name>
<gene>
    <name evidence="1" type="ORF">PITC_013900</name>
</gene>
<dbReference type="OMA" id="DPAWYLR"/>
<comment type="caution">
    <text evidence="1">The sequence shown here is derived from an EMBL/GenBank/DDBJ whole genome shotgun (WGS) entry which is preliminary data.</text>
</comment>
<dbReference type="EMBL" id="JQGA01001535">
    <property type="protein sequence ID" value="KGO65131.1"/>
    <property type="molecule type" value="Genomic_DNA"/>
</dbReference>
<dbReference type="OrthoDB" id="4368902at2759"/>
<dbReference type="PhylomeDB" id="A0A0A2KE22"/>
<sequence length="179" mass="20901">MLELSRGLRPAEGYEAEEHRWAGDPRSLKYGNKLVNIKIFVDVIANDYLLREIVQREEFIKRKFCALENTTNNEDKGTPLHPYDTELQHLRARYRTTERTLYFAESMIPLGPLQRSYDFLRQDPAWYLRRELIQDCARSGACCSRGCGCCKNRLSTSERGKGIGHCTTWCFLLLDRARF</sequence>